<evidence type="ECO:0000256" key="1">
    <source>
        <dbReference type="SAM" id="Coils"/>
    </source>
</evidence>
<keyword evidence="3" id="KW-0812">Transmembrane</keyword>
<feature type="coiled-coil region" evidence="1">
    <location>
        <begin position="43"/>
        <end position="70"/>
    </location>
</feature>
<evidence type="ECO:0000256" key="2">
    <source>
        <dbReference type="SAM" id="MobiDB-lite"/>
    </source>
</evidence>
<dbReference type="STRING" id="1798535.A2V68_02175"/>
<accession>A0A1F4NRT3</accession>
<dbReference type="AlphaFoldDB" id="A0A1F4NRT3"/>
<keyword evidence="3" id="KW-0472">Membrane</keyword>
<keyword evidence="1" id="KW-0175">Coiled coil</keyword>
<gene>
    <name evidence="4" type="ORF">A2V68_02175</name>
</gene>
<protein>
    <recommendedName>
        <fullName evidence="6">Cell division protein FtsL</fullName>
    </recommendedName>
</protein>
<dbReference type="Proteomes" id="UP000176651">
    <property type="component" value="Unassembled WGS sequence"/>
</dbReference>
<feature type="region of interest" description="Disordered" evidence="2">
    <location>
        <begin position="81"/>
        <end position="107"/>
    </location>
</feature>
<sequence>MNRFRKLRFGTLSVSSIAIILFLALGSFYMIAVNVASTKGARLHTLQIEKERIEDENERLALEAARLASLAVIEGGAQEQIEIGDDGKPTGKVVKPPTDEATDQPEEVTYVPKMIPMSGMDYLEPVGPLAQR</sequence>
<dbReference type="EMBL" id="META01000004">
    <property type="protein sequence ID" value="OGB74119.1"/>
    <property type="molecule type" value="Genomic_DNA"/>
</dbReference>
<organism evidence="4 5">
    <name type="scientific">candidate division Kazan bacterium RBG_13_50_9</name>
    <dbReference type="NCBI Taxonomy" id="1798535"/>
    <lineage>
        <taxon>Bacteria</taxon>
        <taxon>Bacteria division Kazan-3B-28</taxon>
    </lineage>
</organism>
<evidence type="ECO:0000313" key="5">
    <source>
        <dbReference type="Proteomes" id="UP000176651"/>
    </source>
</evidence>
<proteinExistence type="predicted"/>
<evidence type="ECO:0000313" key="4">
    <source>
        <dbReference type="EMBL" id="OGB74119.1"/>
    </source>
</evidence>
<comment type="caution">
    <text evidence="4">The sequence shown here is derived from an EMBL/GenBank/DDBJ whole genome shotgun (WGS) entry which is preliminary data.</text>
</comment>
<evidence type="ECO:0008006" key="6">
    <source>
        <dbReference type="Google" id="ProtNLM"/>
    </source>
</evidence>
<evidence type="ECO:0000256" key="3">
    <source>
        <dbReference type="SAM" id="Phobius"/>
    </source>
</evidence>
<reference evidence="4 5" key="1">
    <citation type="journal article" date="2016" name="Nat. Commun.">
        <title>Thousands of microbial genomes shed light on interconnected biogeochemical processes in an aquifer system.</title>
        <authorList>
            <person name="Anantharaman K."/>
            <person name="Brown C.T."/>
            <person name="Hug L.A."/>
            <person name="Sharon I."/>
            <person name="Castelle C.J."/>
            <person name="Probst A.J."/>
            <person name="Thomas B.C."/>
            <person name="Singh A."/>
            <person name="Wilkins M.J."/>
            <person name="Karaoz U."/>
            <person name="Brodie E.L."/>
            <person name="Williams K.H."/>
            <person name="Hubbard S.S."/>
            <person name="Banfield J.F."/>
        </authorList>
    </citation>
    <scope>NUCLEOTIDE SEQUENCE [LARGE SCALE GENOMIC DNA]</scope>
</reference>
<name>A0A1F4NRT3_UNCK3</name>
<keyword evidence="3" id="KW-1133">Transmembrane helix</keyword>
<feature type="transmembrane region" description="Helical" evidence="3">
    <location>
        <begin position="12"/>
        <end position="32"/>
    </location>
</feature>